<sequence length="412" mass="44669">MLVHGERVISQQHQGQPQPPAQMHGGELSGMNGMSNGDGMMQSEVESRKLVILGLPWDTTEASLEQHFSQFGPLQEVVIMKDRTTGKSRGFGFVTFFRAMDASCAASQEHVVDGRRCEAKYALPRGGGPAPRTTRIFVARIPLSVNDAQFRQYFEQYGSVQDAYMPKDATKQSHRGIGFVTFANADSVEAVMSSPHSMNGQELAIDRATPKDKPSDSAGNDFNPYQAVANGNGRTTAYSSGGGSSSVVAAFEGANGGQAANSGGSGSGELFQPMRGDGASIDTRSGPRIFVGKLNKETTENDVKEYFTRFGYVMDVYLPRDKVNRSEHRGFGFVTFETDGAVLRIHAHGQHQIKGSVVAIDSAVPRREEGTRTDDDVSTSSMQVMDLGGDDLSLGPARNHPQERMRHGYKPY</sequence>
<keyword evidence="2 3" id="KW-0694">RNA-binding</keyword>
<dbReference type="InterPro" id="IPR012677">
    <property type="entry name" value="Nucleotide-bd_a/b_plait_sf"/>
</dbReference>
<keyword evidence="1" id="KW-0677">Repeat</keyword>
<dbReference type="GeneID" id="17045593"/>
<evidence type="ECO:0000256" key="1">
    <source>
        <dbReference type="ARBA" id="ARBA00022737"/>
    </source>
</evidence>
<dbReference type="Pfam" id="PF00076">
    <property type="entry name" value="RRM_1"/>
    <property type="match status" value="3"/>
</dbReference>
<feature type="compositionally biased region" description="Low complexity" evidence="4">
    <location>
        <begin position="11"/>
        <end position="27"/>
    </location>
</feature>
<comment type="caution">
    <text evidence="6">The sequence shown here is derived from an EMBL/GenBank/DDBJ whole genome shotgun (WGS) entry which is preliminary data.</text>
</comment>
<evidence type="ECO:0000313" key="6">
    <source>
        <dbReference type="EMBL" id="EIE27578.1"/>
    </source>
</evidence>
<dbReference type="RefSeq" id="XP_005652122.1">
    <property type="nucleotide sequence ID" value="XM_005652065.1"/>
</dbReference>
<evidence type="ECO:0000313" key="7">
    <source>
        <dbReference type="Proteomes" id="UP000007264"/>
    </source>
</evidence>
<feature type="domain" description="RRM" evidence="5">
    <location>
        <begin position="287"/>
        <end position="365"/>
    </location>
</feature>
<evidence type="ECO:0000256" key="4">
    <source>
        <dbReference type="SAM" id="MobiDB-lite"/>
    </source>
</evidence>
<dbReference type="PROSITE" id="PS50102">
    <property type="entry name" value="RRM"/>
    <property type="match status" value="3"/>
</dbReference>
<dbReference type="AlphaFoldDB" id="I0ZAA9"/>
<dbReference type="SMART" id="SM00360">
    <property type="entry name" value="RRM"/>
    <property type="match status" value="3"/>
</dbReference>
<name>I0ZAA9_COCSC</name>
<dbReference type="GO" id="GO:0006417">
    <property type="term" value="P:regulation of translation"/>
    <property type="evidence" value="ECO:0007669"/>
    <property type="project" value="TreeGrafter"/>
</dbReference>
<dbReference type="OrthoDB" id="1875751at2759"/>
<dbReference type="InterPro" id="IPR000504">
    <property type="entry name" value="RRM_dom"/>
</dbReference>
<gene>
    <name evidence="6" type="ORF">COCSUDRAFT_26804</name>
</gene>
<feature type="compositionally biased region" description="Basic and acidic residues" evidence="4">
    <location>
        <begin position="364"/>
        <end position="375"/>
    </location>
</feature>
<feature type="domain" description="RRM" evidence="5">
    <location>
        <begin position="48"/>
        <end position="124"/>
    </location>
</feature>
<feature type="region of interest" description="Disordered" evidence="4">
    <location>
        <begin position="1"/>
        <end position="27"/>
    </location>
</feature>
<keyword evidence="7" id="KW-1185">Reference proteome</keyword>
<protein>
    <submittedName>
        <fullName evidence="6">RNA-binding domain-containing protein</fullName>
    </submittedName>
</protein>
<dbReference type="EMBL" id="AGSI01000001">
    <property type="protein sequence ID" value="EIE27578.1"/>
    <property type="molecule type" value="Genomic_DNA"/>
</dbReference>
<feature type="region of interest" description="Disordered" evidence="4">
    <location>
        <begin position="364"/>
        <end position="412"/>
    </location>
</feature>
<dbReference type="eggNOG" id="KOG4205">
    <property type="taxonomic scope" value="Eukaryota"/>
</dbReference>
<organism evidence="6 7">
    <name type="scientific">Coccomyxa subellipsoidea (strain C-169)</name>
    <name type="common">Green microalga</name>
    <dbReference type="NCBI Taxonomy" id="574566"/>
    <lineage>
        <taxon>Eukaryota</taxon>
        <taxon>Viridiplantae</taxon>
        <taxon>Chlorophyta</taxon>
        <taxon>core chlorophytes</taxon>
        <taxon>Trebouxiophyceae</taxon>
        <taxon>Trebouxiophyceae incertae sedis</taxon>
        <taxon>Coccomyxaceae</taxon>
        <taxon>Coccomyxa</taxon>
        <taxon>Coccomyxa subellipsoidea</taxon>
    </lineage>
</organism>
<dbReference type="STRING" id="574566.I0ZAA9"/>
<dbReference type="KEGG" id="csl:COCSUDRAFT_26804"/>
<dbReference type="Proteomes" id="UP000007264">
    <property type="component" value="Unassembled WGS sequence"/>
</dbReference>
<accession>I0ZAA9</accession>
<feature type="domain" description="RRM" evidence="5">
    <location>
        <begin position="134"/>
        <end position="210"/>
    </location>
</feature>
<dbReference type="GO" id="GO:0003729">
    <property type="term" value="F:mRNA binding"/>
    <property type="evidence" value="ECO:0007669"/>
    <property type="project" value="TreeGrafter"/>
</dbReference>
<dbReference type="PANTHER" id="PTHR48032:SF6">
    <property type="entry name" value="RNA-BINDING (RRM_RBD_RNP MOTIFS) FAMILY PROTEIN"/>
    <property type="match status" value="1"/>
</dbReference>
<evidence type="ECO:0000259" key="5">
    <source>
        <dbReference type="PROSITE" id="PS50102"/>
    </source>
</evidence>
<dbReference type="SUPFAM" id="SSF54928">
    <property type="entry name" value="RNA-binding domain, RBD"/>
    <property type="match status" value="3"/>
</dbReference>
<evidence type="ECO:0000256" key="3">
    <source>
        <dbReference type="PROSITE-ProRule" id="PRU00176"/>
    </source>
</evidence>
<dbReference type="PANTHER" id="PTHR48032">
    <property type="entry name" value="RNA-BINDING PROTEIN MUSASHI HOMOLOG RBP6"/>
    <property type="match status" value="1"/>
</dbReference>
<reference evidence="6 7" key="1">
    <citation type="journal article" date="2012" name="Genome Biol.">
        <title>The genome of the polar eukaryotic microalga coccomyxa subellipsoidea reveals traits of cold adaptation.</title>
        <authorList>
            <person name="Blanc G."/>
            <person name="Agarkova I."/>
            <person name="Grimwood J."/>
            <person name="Kuo A."/>
            <person name="Brueggeman A."/>
            <person name="Dunigan D."/>
            <person name="Gurnon J."/>
            <person name="Ladunga I."/>
            <person name="Lindquist E."/>
            <person name="Lucas S."/>
            <person name="Pangilinan J."/>
            <person name="Proschold T."/>
            <person name="Salamov A."/>
            <person name="Schmutz J."/>
            <person name="Weeks D."/>
            <person name="Yamada T."/>
            <person name="Claverie J.M."/>
            <person name="Grigoriev I."/>
            <person name="Van Etten J."/>
            <person name="Lomsadze A."/>
            <person name="Borodovsky M."/>
        </authorList>
    </citation>
    <scope>NUCLEOTIDE SEQUENCE [LARGE SCALE GENOMIC DNA]</scope>
    <source>
        <strain evidence="6 7">C-169</strain>
    </source>
</reference>
<proteinExistence type="predicted"/>
<dbReference type="Gene3D" id="3.30.70.330">
    <property type="match status" value="3"/>
</dbReference>
<evidence type="ECO:0000256" key="2">
    <source>
        <dbReference type="ARBA" id="ARBA00022884"/>
    </source>
</evidence>
<dbReference type="InterPro" id="IPR035979">
    <property type="entry name" value="RBD_domain_sf"/>
</dbReference>